<feature type="signal peptide" evidence="1">
    <location>
        <begin position="1"/>
        <end position="21"/>
    </location>
</feature>
<name>A0ABP7YTQ7_9SPHI</name>
<dbReference type="PROSITE" id="PS51257">
    <property type="entry name" value="PROKAR_LIPOPROTEIN"/>
    <property type="match status" value="1"/>
</dbReference>
<organism evidence="3 4">
    <name type="scientific">Sphingobacterium kyonggiense</name>
    <dbReference type="NCBI Taxonomy" id="714075"/>
    <lineage>
        <taxon>Bacteria</taxon>
        <taxon>Pseudomonadati</taxon>
        <taxon>Bacteroidota</taxon>
        <taxon>Sphingobacteriia</taxon>
        <taxon>Sphingobacteriales</taxon>
        <taxon>Sphingobacteriaceae</taxon>
        <taxon>Sphingobacterium</taxon>
    </lineage>
</organism>
<dbReference type="RefSeq" id="WP_344674590.1">
    <property type="nucleotide sequence ID" value="NZ_BAAAZI010000008.1"/>
</dbReference>
<evidence type="ECO:0000259" key="2">
    <source>
        <dbReference type="Pfam" id="PF14344"/>
    </source>
</evidence>
<keyword evidence="1" id="KW-0732">Signal</keyword>
<dbReference type="EMBL" id="BAAAZI010000008">
    <property type="protein sequence ID" value="GAA4140823.1"/>
    <property type="molecule type" value="Genomic_DNA"/>
</dbReference>
<proteinExistence type="predicted"/>
<feature type="chain" id="PRO_5045040121" description="DUF4397 domain-containing protein" evidence="1">
    <location>
        <begin position="22"/>
        <end position="227"/>
    </location>
</feature>
<comment type="caution">
    <text evidence="3">The sequence shown here is derived from an EMBL/GenBank/DDBJ whole genome shotgun (WGS) entry which is preliminary data.</text>
</comment>
<dbReference type="InterPro" id="IPR025510">
    <property type="entry name" value="DUF4397"/>
</dbReference>
<dbReference type="Proteomes" id="UP001500101">
    <property type="component" value="Unassembled WGS sequence"/>
</dbReference>
<feature type="domain" description="DUF4397" evidence="2">
    <location>
        <begin position="32"/>
        <end position="145"/>
    </location>
</feature>
<accession>A0ABP7YTQ7</accession>
<keyword evidence="4" id="KW-1185">Reference proteome</keyword>
<evidence type="ECO:0000256" key="1">
    <source>
        <dbReference type="SAM" id="SignalP"/>
    </source>
</evidence>
<evidence type="ECO:0000313" key="4">
    <source>
        <dbReference type="Proteomes" id="UP001500101"/>
    </source>
</evidence>
<evidence type="ECO:0000313" key="3">
    <source>
        <dbReference type="EMBL" id="GAA4140823.1"/>
    </source>
</evidence>
<gene>
    <name evidence="3" type="ORF">GCM10022216_20270</name>
</gene>
<reference evidence="4" key="1">
    <citation type="journal article" date="2019" name="Int. J. Syst. Evol. Microbiol.">
        <title>The Global Catalogue of Microorganisms (GCM) 10K type strain sequencing project: providing services to taxonomists for standard genome sequencing and annotation.</title>
        <authorList>
            <consortium name="The Broad Institute Genomics Platform"/>
            <consortium name="The Broad Institute Genome Sequencing Center for Infectious Disease"/>
            <person name="Wu L."/>
            <person name="Ma J."/>
        </authorList>
    </citation>
    <scope>NUCLEOTIDE SEQUENCE [LARGE SCALE GENOMIC DNA]</scope>
    <source>
        <strain evidence="4">JCM 16704</strain>
    </source>
</reference>
<dbReference type="Pfam" id="PF14344">
    <property type="entry name" value="DUF4397"/>
    <property type="match status" value="1"/>
</dbReference>
<protein>
    <recommendedName>
        <fullName evidence="2">DUF4397 domain-containing protein</fullName>
    </recommendedName>
</protein>
<sequence>MRKISILFVLIAGIFSLTSCLKDDEGTYPDAAGVAVVNAYPIESNLYFLIGGRELPNYAGQYKTYTGFYAIPGNKNFKVFNGLSNELLIDTTMNFVDSLSYATFVYGEAGKPMFLRAKDEALKDLGTKSAARFFHFGNKAGKVNLSIDNQDITAFKNRVRESSQTVENTEKFQVVNSGTYTITVTDETGRQLVKKENVEFQAGKYVNIMLLGTLDDNKFPLELGVIY</sequence>